<evidence type="ECO:0000313" key="3">
    <source>
        <dbReference type="EMBL" id="OFC68957.1"/>
    </source>
</evidence>
<evidence type="ECO:0008006" key="5">
    <source>
        <dbReference type="Google" id="ProtNLM"/>
    </source>
</evidence>
<accession>A0A1E7Z654</accession>
<dbReference type="Pfam" id="PF01973">
    <property type="entry name" value="MptE-like"/>
    <property type="match status" value="1"/>
</dbReference>
<organism evidence="3 4">
    <name type="scientific">Alteromonas confluentis</name>
    <dbReference type="NCBI Taxonomy" id="1656094"/>
    <lineage>
        <taxon>Bacteria</taxon>
        <taxon>Pseudomonadati</taxon>
        <taxon>Pseudomonadota</taxon>
        <taxon>Gammaproteobacteria</taxon>
        <taxon>Alteromonadales</taxon>
        <taxon>Alteromonadaceae</taxon>
        <taxon>Alteromonas/Salinimonas group</taxon>
        <taxon>Alteromonas</taxon>
    </lineage>
</organism>
<dbReference type="RefSeq" id="WP_070127062.1">
    <property type="nucleotide sequence ID" value="NZ_MDHN01000041.1"/>
</dbReference>
<evidence type="ECO:0000259" key="1">
    <source>
        <dbReference type="Pfam" id="PF01973"/>
    </source>
</evidence>
<gene>
    <name evidence="3" type="ORF">BFC18_19630</name>
</gene>
<dbReference type="STRING" id="1656094.BFC18_19630"/>
<comment type="caution">
    <text evidence="3">The sequence shown here is derived from an EMBL/GenBank/DDBJ whole genome shotgun (WGS) entry which is preliminary data.</text>
</comment>
<evidence type="ECO:0000313" key="4">
    <source>
        <dbReference type="Proteomes" id="UP000175691"/>
    </source>
</evidence>
<dbReference type="EMBL" id="MDHN01000041">
    <property type="protein sequence ID" value="OFC68957.1"/>
    <property type="molecule type" value="Genomic_DNA"/>
</dbReference>
<feature type="domain" description="Glycosyltransferase Maf N-terminal" evidence="2">
    <location>
        <begin position="263"/>
        <end position="487"/>
    </location>
</feature>
<dbReference type="AlphaFoldDB" id="A0A1E7Z654"/>
<sequence>MLNQIQLHIHSDEAEQQKVEVEAAVAIRRRHREGIDAFRRNIPSLLSCISNEATTNSTILCNKFGEINIVNVSSGQVLYGLHPVEEVGEHFRQAMVLAEPVYLVEDRLRDPDVLVILGLGLGYYLPNVIEENKYKNIVIYEPNEEHFVCSLSAIEWRDILSLAKKNGIGLFLQIGENGKKLVENIEELQTHLGCTGFYFYKHLNNPVFDEIEYRLRTDSWSAFTKWNASVSQRNPIVNYVPQWTFRQCKPADDFAFDTAKRDTNLQAFKKYFPDIYKEFADYKPDIWSAGYDSQDKLNIVHRKTQSWLYHYDAETASTDSFQCFAKHPHKDGIVLGYKGKKLRNYLHYQMVMECEKVLKGVEDETGNLPEQIKSIIFFGMAAGFELEHLIHHYDVEKLFICEPNKDFFYASLYALDWEAILTYFSQKKRRLYLNIGDDGTNLTNDLLVQFQSIGPYVLANTYFYQSYYNEHLVKAVSQLREQLQVMIAMGDYFDNARYGISHTYATIKKGTPFLRKGVSKKLSTDDKDVPVFVVGNGPSLDQLLPLLKEEADKAIVVSCGTALQTLHKHGITPDFHAEIEANRSTYDWAVRVNDPDYLKSISLISCNGIHPDTCNLYRDVFLAFKQGEASTVSIQEVLGQKIFAALDNAYPTVTNFAVNFFTEIGFSQFYLFGTDLGFVDENHHHSKTSGYYDEKGQDLYDYTTENNTSLVIPGNFRPFVNTKYEFKVSKSVLETTLQGKRVDVYNLNDGAKINGTRPLHSDDAIVISNPEIKQQAVDALKENGFTALNFTEFDNDFSARFNHGQLLTEIDELIHALPAHFAQRSDVAECIEEQRNILVASLLRKRSLLFFYLNGTLNYINSSLTKVVNLQSETRAVELGEQLAGVWKRYLSYIRQSFDNQQFEFDNITSFMGKRRALLLNQWFEENPVRVKTHDGEALCSYSVYLQIANKTSTEKAPLVYVATDITEQKADYPHQHLIQRREVEQVDTLFLKTGNTVYLPGSYKTPFASSSCNEETCVNFAVLGVASGLTGVIVVPKLIYCEDYEPAGVAYLLQALSGYHCYGGADFLIVSQKPLSETQLLLNSGDRLCYLPELKALDLMGRKLSADIYESRLLDMVARGIE</sequence>
<dbReference type="Proteomes" id="UP000175691">
    <property type="component" value="Unassembled WGS sequence"/>
</dbReference>
<dbReference type="InterPro" id="IPR045376">
    <property type="entry name" value="Maf_N"/>
</dbReference>
<dbReference type="InterPro" id="IPR002826">
    <property type="entry name" value="MptE-like"/>
</dbReference>
<name>A0A1E7Z654_9ALTE</name>
<dbReference type="Pfam" id="PF20157">
    <property type="entry name" value="Maf_flag10_N"/>
    <property type="match status" value="2"/>
</dbReference>
<dbReference type="PANTHER" id="PTHR41786">
    <property type="entry name" value="MOTILITY ACCESSORY FACTOR MAF"/>
    <property type="match status" value="1"/>
</dbReference>
<proteinExistence type="predicted"/>
<feature type="domain" description="Glycosyltransferase Maf N-terminal" evidence="2">
    <location>
        <begin position="113"/>
        <end position="218"/>
    </location>
</feature>
<dbReference type="OrthoDB" id="7254531at2"/>
<keyword evidence="4" id="KW-1185">Reference proteome</keyword>
<protein>
    <recommendedName>
        <fullName evidence="5">DUF115 domain-containing protein</fullName>
    </recommendedName>
</protein>
<feature type="domain" description="6-hydroxymethylpterin diphosphokinase MptE-like" evidence="1">
    <location>
        <begin position="521"/>
        <end position="680"/>
    </location>
</feature>
<evidence type="ECO:0000259" key="2">
    <source>
        <dbReference type="Pfam" id="PF20157"/>
    </source>
</evidence>
<reference evidence="3 4" key="1">
    <citation type="submission" date="2016-08" db="EMBL/GenBank/DDBJ databases">
        <authorList>
            <person name="Seilhamer J.J."/>
        </authorList>
    </citation>
    <scope>NUCLEOTIDE SEQUENCE [LARGE SCALE GENOMIC DNA]</scope>
    <source>
        <strain evidence="3 4">KCTC 42603</strain>
    </source>
</reference>
<dbReference type="PANTHER" id="PTHR41786:SF1">
    <property type="entry name" value="6-HYDROXYMETHYLPTERIN DIPHOSPHOKINASE MPTE-LIKE DOMAIN-CONTAINING PROTEIN"/>
    <property type="match status" value="1"/>
</dbReference>